<feature type="chain" id="PRO_5012006525" evidence="2">
    <location>
        <begin position="23"/>
        <end position="365"/>
    </location>
</feature>
<protein>
    <submittedName>
        <fullName evidence="3">Uncharacterized protein</fullName>
    </submittedName>
</protein>
<keyword evidence="2" id="KW-0732">Signal</keyword>
<name>A0A1S8BL20_9PEZI</name>
<feature type="signal peptide" evidence="2">
    <location>
        <begin position="1"/>
        <end position="22"/>
    </location>
</feature>
<evidence type="ECO:0000256" key="1">
    <source>
        <dbReference type="SAM" id="MobiDB-lite"/>
    </source>
</evidence>
<dbReference type="Gene3D" id="2.70.50.70">
    <property type="match status" value="1"/>
</dbReference>
<dbReference type="PANTHER" id="PTHR36182:SF2">
    <property type="entry name" value="LYTIC POLYSACCHARIDE MONOOXYGENASE"/>
    <property type="match status" value="1"/>
</dbReference>
<dbReference type="OrthoDB" id="2342176at2759"/>
<feature type="compositionally biased region" description="Low complexity" evidence="1">
    <location>
        <begin position="235"/>
        <end position="262"/>
    </location>
</feature>
<evidence type="ECO:0000313" key="3">
    <source>
        <dbReference type="EMBL" id="OMP88250.1"/>
    </source>
</evidence>
<gene>
    <name evidence="3" type="ORF">BK809_0003007</name>
</gene>
<organism evidence="3 4">
    <name type="scientific">Diplodia seriata</name>
    <dbReference type="NCBI Taxonomy" id="420778"/>
    <lineage>
        <taxon>Eukaryota</taxon>
        <taxon>Fungi</taxon>
        <taxon>Dikarya</taxon>
        <taxon>Ascomycota</taxon>
        <taxon>Pezizomycotina</taxon>
        <taxon>Dothideomycetes</taxon>
        <taxon>Dothideomycetes incertae sedis</taxon>
        <taxon>Botryosphaeriales</taxon>
        <taxon>Botryosphaeriaceae</taxon>
        <taxon>Diplodia</taxon>
    </lineage>
</organism>
<comment type="caution">
    <text evidence="3">The sequence shown here is derived from an EMBL/GenBank/DDBJ whole genome shotgun (WGS) entry which is preliminary data.</text>
</comment>
<evidence type="ECO:0000256" key="2">
    <source>
        <dbReference type="SAM" id="SignalP"/>
    </source>
</evidence>
<proteinExistence type="predicted"/>
<dbReference type="EMBL" id="MSZU01000075">
    <property type="protein sequence ID" value="OMP88250.1"/>
    <property type="molecule type" value="Genomic_DNA"/>
</dbReference>
<dbReference type="Proteomes" id="UP000190776">
    <property type="component" value="Unassembled WGS sequence"/>
</dbReference>
<dbReference type="PANTHER" id="PTHR36182">
    <property type="entry name" value="PROTEIN, PUTATIVE (AFU_ORTHOLOGUE AFUA_6G10930)-RELATED"/>
    <property type="match status" value="1"/>
</dbReference>
<feature type="compositionally biased region" description="Low complexity" evidence="1">
    <location>
        <begin position="270"/>
        <end position="287"/>
    </location>
</feature>
<feature type="region of interest" description="Disordered" evidence="1">
    <location>
        <begin position="194"/>
        <end position="301"/>
    </location>
</feature>
<dbReference type="STRING" id="420778.A0A1S8BL20"/>
<accession>A0A1S8BL20</accession>
<evidence type="ECO:0000313" key="4">
    <source>
        <dbReference type="Proteomes" id="UP000190776"/>
    </source>
</evidence>
<sequence length="365" mass="37202">MASRTLGFVTLIGAILAPAVNAHMIMAHPVPYGVDTLNNSPLSGDYPCKQRSGVYDVSTMNFMEVGKPQALSFTGTAVHGGGSCQISVSLDKEPTVSSVFKVVHSIEGDCPGVNGGPDSFNFQLPPNFPNGEFALAWTWFNKIGNREMYMNCAPITVTGGADNKDVYDKLPDMQLANIAQTTCKTADSMVPLFPNPGDSVDKRGGGPFVDFQGDCGAPSKGQPEMGGSTDGNGGSSSEQPPAVTSSPTSPSPSSTGMPGMAPVSSPAAQPSTANSVPAPAATSAPAGSNGGSGDASGSSSGCGADGTMVCNGANQFGICSFGKVVWQDVAAGTKCEDGKITFANANHRLVKRGVAGRISYNVTLD</sequence>
<dbReference type="AlphaFoldDB" id="A0A1S8BL20"/>
<reference evidence="3 4" key="1">
    <citation type="submission" date="2017-01" db="EMBL/GenBank/DDBJ databases">
        <title>Draft genome sequence of Diplodia seriata F98.1, a fungal species involved in grapevine trunk diseases.</title>
        <authorList>
            <person name="Robert-Siegwald G."/>
            <person name="Vallet J."/>
            <person name="Abou-Mansour E."/>
            <person name="Xu J."/>
            <person name="Rey P."/>
            <person name="Bertsch C."/>
            <person name="Rego C."/>
            <person name="Larignon P."/>
            <person name="Fontaine F."/>
            <person name="Lebrun M.-H."/>
        </authorList>
    </citation>
    <scope>NUCLEOTIDE SEQUENCE [LARGE SCALE GENOMIC DNA]</scope>
    <source>
        <strain evidence="3 4">F98.1</strain>
    </source>
</reference>